<keyword evidence="2" id="KW-1185">Reference proteome</keyword>
<evidence type="ECO:0000313" key="1">
    <source>
        <dbReference type="EMBL" id="KAH7853067.1"/>
    </source>
</evidence>
<name>A0ACB7YI72_9ERIC</name>
<dbReference type="EMBL" id="CM037158">
    <property type="protein sequence ID" value="KAH7853067.1"/>
    <property type="molecule type" value="Genomic_DNA"/>
</dbReference>
<gene>
    <name evidence="1" type="ORF">Vadar_032846</name>
</gene>
<accession>A0ACB7YI72</accession>
<comment type="caution">
    <text evidence="1">The sequence shown here is derived from an EMBL/GenBank/DDBJ whole genome shotgun (WGS) entry which is preliminary data.</text>
</comment>
<protein>
    <submittedName>
        <fullName evidence="1">Uncharacterized protein</fullName>
    </submittedName>
</protein>
<sequence length="627" mass="68139">MLLPNRPLRFSSSSRHPIPGRPGFQPGPPPQLPARSNPNFLAYKTHFLSPTFSLVLFRHASPIRTRTSTAAAGVRERNKRGGGTGIFTGGVEREIEGSNSSKMMMGAMVDNYVVGTLLASLLGSFVLFHILRRKTTAEKDEIRNDCVRSSTNGEVRPEGGPENDVVIVGAGVAGAALAHTLGKEGRTVHVIERDLTEPDRIVGELLQPGGYLKLIELGLEDCVEEIDAQRVLGYALFKDGRNTKLSYPLEKFHSDVAGRSFHNGRFIRRMREKAATLPNVRLEQGTVTSLLEENGIIKGVQYKTKSGEEVRSYAPLTIVCDGCFSNLRRSLCKPMVDVPSCFVGLVLENCKLPYPNHGHVILADPSPILFYPISSTEIRCLVDVPGKKIPSIANGELANYLKTSVAPQVPPELHKAFLAAIDKGNIRTMPNRSMPAAPYPTPGALLMGDAFNMRHPLTGGGMTVALSDIVVLRDLLKPLRDLNDSASLCKYLESFYTLRKPVASTINTLAGALYKVFCASPDQARKEMREACFDYLSLGGVCSTGPVALLSGLNPCPLSLVLHFFAVAIYGVGRLLLPFPSPKRLWIGARLISGASGIILPIIKAEGVRQMFFPATVPAYYRAPPGE</sequence>
<proteinExistence type="predicted"/>
<organism evidence="1 2">
    <name type="scientific">Vaccinium darrowii</name>
    <dbReference type="NCBI Taxonomy" id="229202"/>
    <lineage>
        <taxon>Eukaryota</taxon>
        <taxon>Viridiplantae</taxon>
        <taxon>Streptophyta</taxon>
        <taxon>Embryophyta</taxon>
        <taxon>Tracheophyta</taxon>
        <taxon>Spermatophyta</taxon>
        <taxon>Magnoliopsida</taxon>
        <taxon>eudicotyledons</taxon>
        <taxon>Gunneridae</taxon>
        <taxon>Pentapetalae</taxon>
        <taxon>asterids</taxon>
        <taxon>Ericales</taxon>
        <taxon>Ericaceae</taxon>
        <taxon>Vaccinioideae</taxon>
        <taxon>Vaccinieae</taxon>
        <taxon>Vaccinium</taxon>
    </lineage>
</organism>
<reference evidence="1 2" key="1">
    <citation type="journal article" date="2021" name="Hortic Res">
        <title>High-quality reference genome and annotation aids understanding of berry development for evergreen blueberry (Vaccinium darrowii).</title>
        <authorList>
            <person name="Yu J."/>
            <person name="Hulse-Kemp A.M."/>
            <person name="Babiker E."/>
            <person name="Staton M."/>
        </authorList>
    </citation>
    <scope>NUCLEOTIDE SEQUENCE [LARGE SCALE GENOMIC DNA]</scope>
    <source>
        <strain evidence="2">cv. NJ 8807/NJ 8810</strain>
        <tissue evidence="1">Young leaf</tissue>
    </source>
</reference>
<evidence type="ECO:0000313" key="2">
    <source>
        <dbReference type="Proteomes" id="UP000828048"/>
    </source>
</evidence>
<dbReference type="Proteomes" id="UP000828048">
    <property type="component" value="Chromosome 8"/>
</dbReference>